<feature type="region of interest" description="Disordered" evidence="1">
    <location>
        <begin position="29"/>
        <end position="61"/>
    </location>
</feature>
<name>A0A2L0EPH0_SORCE</name>
<organism evidence="2 3">
    <name type="scientific">Sorangium cellulosum</name>
    <name type="common">Polyangium cellulosum</name>
    <dbReference type="NCBI Taxonomy" id="56"/>
    <lineage>
        <taxon>Bacteria</taxon>
        <taxon>Pseudomonadati</taxon>
        <taxon>Myxococcota</taxon>
        <taxon>Polyangia</taxon>
        <taxon>Polyangiales</taxon>
        <taxon>Polyangiaceae</taxon>
        <taxon>Sorangium</taxon>
    </lineage>
</organism>
<evidence type="ECO:0000313" key="2">
    <source>
        <dbReference type="EMBL" id="AUX41189.1"/>
    </source>
</evidence>
<evidence type="ECO:0000256" key="1">
    <source>
        <dbReference type="SAM" id="MobiDB-lite"/>
    </source>
</evidence>
<dbReference type="EMBL" id="CP012673">
    <property type="protein sequence ID" value="AUX41189.1"/>
    <property type="molecule type" value="Genomic_DNA"/>
</dbReference>
<dbReference type="Proteomes" id="UP000238348">
    <property type="component" value="Chromosome"/>
</dbReference>
<accession>A0A2L0EPH0</accession>
<reference evidence="2 3" key="1">
    <citation type="submission" date="2015-09" db="EMBL/GenBank/DDBJ databases">
        <title>Sorangium comparison.</title>
        <authorList>
            <person name="Zaburannyi N."/>
            <person name="Bunk B."/>
            <person name="Overmann J."/>
            <person name="Mueller R."/>
        </authorList>
    </citation>
    <scope>NUCLEOTIDE SEQUENCE [LARGE SCALE GENOMIC DNA]</scope>
    <source>
        <strain evidence="2 3">So ce26</strain>
    </source>
</reference>
<proteinExistence type="predicted"/>
<feature type="compositionally biased region" description="Low complexity" evidence="1">
    <location>
        <begin position="46"/>
        <end position="61"/>
    </location>
</feature>
<gene>
    <name evidence="2" type="ORF">SOCE26_025990</name>
</gene>
<evidence type="ECO:0000313" key="3">
    <source>
        <dbReference type="Proteomes" id="UP000238348"/>
    </source>
</evidence>
<dbReference type="AlphaFoldDB" id="A0A2L0EPH0"/>
<dbReference type="RefSeq" id="WP_104979133.1">
    <property type="nucleotide sequence ID" value="NZ_CP012673.1"/>
</dbReference>
<protein>
    <submittedName>
        <fullName evidence="2">Uncharacterized protein</fullName>
    </submittedName>
</protein>
<sequence>MTVRRLTEVDAAALRALRLRALREEPDPFLTTFDEEQARPLEQFCGSPSPMPSGGSWSFRS</sequence>